<evidence type="ECO:0000259" key="1">
    <source>
        <dbReference type="Pfam" id="PF16372"/>
    </source>
</evidence>
<proteinExistence type="predicted"/>
<feature type="non-terminal residue" evidence="2">
    <location>
        <position position="1"/>
    </location>
</feature>
<name>K1SBV4_9ZZZZ</name>
<comment type="caution">
    <text evidence="2">The sequence shown here is derived from an EMBL/GenBank/DDBJ whole genome shotgun (WGS) entry which is preliminary data.</text>
</comment>
<reference evidence="2" key="1">
    <citation type="journal article" date="2013" name="Environ. Microbiol.">
        <title>Microbiota from the distal guts of lean and obese adolescents exhibit partial functional redundancy besides clear differences in community structure.</title>
        <authorList>
            <person name="Ferrer M."/>
            <person name="Ruiz A."/>
            <person name="Lanza F."/>
            <person name="Haange S.B."/>
            <person name="Oberbach A."/>
            <person name="Till H."/>
            <person name="Bargiela R."/>
            <person name="Campoy C."/>
            <person name="Segura M.T."/>
            <person name="Richter M."/>
            <person name="von Bergen M."/>
            <person name="Seifert J."/>
            <person name="Suarez A."/>
        </authorList>
    </citation>
    <scope>NUCLEOTIDE SEQUENCE</scope>
</reference>
<accession>K1SBV4</accession>
<dbReference type="EMBL" id="AJWZ01006976">
    <property type="protein sequence ID" value="EKC58227.1"/>
    <property type="molecule type" value="Genomic_DNA"/>
</dbReference>
<dbReference type="Pfam" id="PF16372">
    <property type="entry name" value="DUF4984"/>
    <property type="match status" value="1"/>
</dbReference>
<evidence type="ECO:0000313" key="2">
    <source>
        <dbReference type="EMBL" id="EKC58227.1"/>
    </source>
</evidence>
<dbReference type="InterPro" id="IPR032283">
    <property type="entry name" value="DUF4984"/>
</dbReference>
<gene>
    <name evidence="2" type="ORF">OBE_10118</name>
</gene>
<organism evidence="2">
    <name type="scientific">human gut metagenome</name>
    <dbReference type="NCBI Taxonomy" id="408170"/>
    <lineage>
        <taxon>unclassified sequences</taxon>
        <taxon>metagenomes</taxon>
        <taxon>organismal metagenomes</taxon>
    </lineage>
</organism>
<protein>
    <recommendedName>
        <fullName evidence="1">DUF4984 domain-containing protein</fullName>
    </recommendedName>
</protein>
<sequence length="146" mass="16612">STFLQNYPGVENTSVQRLIKSVQDPNDPNSIILRNWLFTGYHIKLTFDPSDPSLPLVSMPEDQVLSDELSVFGQINGDNKILVTNSPNYYSFYDACAQNVKLWSLVYVNNMGTLVGSVGTFYNIIEWVSQEEADRLEREDGMKKHE</sequence>
<feature type="domain" description="DUF4984" evidence="1">
    <location>
        <begin position="16"/>
        <end position="137"/>
    </location>
</feature>
<dbReference type="AlphaFoldDB" id="K1SBV4"/>